<proteinExistence type="predicted"/>
<evidence type="ECO:0000313" key="1">
    <source>
        <dbReference type="EMBL" id="DAE20860.1"/>
    </source>
</evidence>
<organism evidence="1">
    <name type="scientific">Siphoviridae sp. ctWhx86</name>
    <dbReference type="NCBI Taxonomy" id="2826362"/>
    <lineage>
        <taxon>Viruses</taxon>
        <taxon>Duplodnaviria</taxon>
        <taxon>Heunggongvirae</taxon>
        <taxon>Uroviricota</taxon>
        <taxon>Caudoviricetes</taxon>
    </lineage>
</organism>
<protein>
    <submittedName>
        <fullName evidence="1">L20 Mitochondrial ribosomal protein subunit L20</fullName>
    </submittedName>
</protein>
<name>A0A8S5QQF9_9CAUD</name>
<keyword evidence="1" id="KW-0687">Ribonucleoprotein</keyword>
<reference evidence="1" key="1">
    <citation type="journal article" date="2021" name="Proc. Natl. Acad. Sci. U.S.A.">
        <title>A Catalog of Tens of Thousands of Viruses from Human Metagenomes Reveals Hidden Associations with Chronic Diseases.</title>
        <authorList>
            <person name="Tisza M.J."/>
            <person name="Buck C.B."/>
        </authorList>
    </citation>
    <scope>NUCLEOTIDE SEQUENCE</scope>
    <source>
        <strain evidence="1">CtWhx86</strain>
    </source>
</reference>
<sequence length="73" mass="8482">MHAIKLGLKVALKGEENPTSKLKEEQVLEIIQDLLNHVPYSMIMEKYDCSKSTISAIKNKRNWTYLTKDIDFK</sequence>
<keyword evidence="1" id="KW-0689">Ribosomal protein</keyword>
<dbReference type="EMBL" id="BK015702">
    <property type="protein sequence ID" value="DAE20860.1"/>
    <property type="molecule type" value="Genomic_DNA"/>
</dbReference>
<accession>A0A8S5QQF9</accession>